<organism evidence="1 2">
    <name type="scientific">Leptospira levettii</name>
    <dbReference type="NCBI Taxonomy" id="2023178"/>
    <lineage>
        <taxon>Bacteria</taxon>
        <taxon>Pseudomonadati</taxon>
        <taxon>Spirochaetota</taxon>
        <taxon>Spirochaetia</taxon>
        <taxon>Leptospirales</taxon>
        <taxon>Leptospiraceae</taxon>
        <taxon>Leptospira</taxon>
    </lineage>
</organism>
<gene>
    <name evidence="1" type="ORF">ND810_10570</name>
</gene>
<protein>
    <submittedName>
        <fullName evidence="1">Uncharacterized protein</fullName>
    </submittedName>
</protein>
<evidence type="ECO:0000313" key="1">
    <source>
        <dbReference type="EMBL" id="MCW7515597.1"/>
    </source>
</evidence>
<dbReference type="EMBL" id="JAMQQD010000003">
    <property type="protein sequence ID" value="MCW7515597.1"/>
    <property type="molecule type" value="Genomic_DNA"/>
</dbReference>
<comment type="caution">
    <text evidence="1">The sequence shown here is derived from an EMBL/GenBank/DDBJ whole genome shotgun (WGS) entry which is preliminary data.</text>
</comment>
<name>A0AAW5V9R0_9LEPT</name>
<reference evidence="1" key="1">
    <citation type="submission" date="2022-06" db="EMBL/GenBank/DDBJ databases">
        <title>Leptospira isolates from biofilms formed at urban environments.</title>
        <authorList>
            <person name="Ribeiro P.S."/>
            <person name="Sousa T."/>
            <person name="Carvalho N."/>
            <person name="Aburjaile F."/>
            <person name="Neves F."/>
            <person name="Oliveira D."/>
            <person name="Blanco L."/>
            <person name="Lima J."/>
            <person name="Costa F."/>
            <person name="Brenig B."/>
            <person name="Soares S."/>
            <person name="Ramos R."/>
            <person name="Goes-Neto A."/>
            <person name="Matiuzzi M."/>
            <person name="Azevedo V."/>
            <person name="Ristow P."/>
        </authorList>
    </citation>
    <scope>NUCLEOTIDE SEQUENCE</scope>
    <source>
        <strain evidence="1">VSF7</strain>
    </source>
</reference>
<sequence>MKGRNLLFSFPKSVDTSIVNRLDGSVVSSQSGVFYPYQHQDFYAMDSLFLSPLKEEEIWDFQSISQVQLGFLGFLTLRGFIREDLELPKLQVRGLSKQWRSFLAKENFLGKQVPWETLDFIPNLVGDTPSPESGFGKKGHWANEFHYEKKEGNSTSLFFIATKNQSETDVAISDLMKDFLLYSQTNHYLERAYIRKENSSYFYLNAKETNPRVFYRENTSEFPSFLFLVAELKNKTVILPN</sequence>
<dbReference type="AlphaFoldDB" id="A0AAW5V9R0"/>
<evidence type="ECO:0000313" key="2">
    <source>
        <dbReference type="Proteomes" id="UP001209694"/>
    </source>
</evidence>
<dbReference type="Proteomes" id="UP001209694">
    <property type="component" value="Unassembled WGS sequence"/>
</dbReference>
<accession>A0AAW5V9R0</accession>
<dbReference type="NCBIfam" id="NF047692">
    <property type="entry name" value="LIC11631_fam"/>
    <property type="match status" value="1"/>
</dbReference>
<proteinExistence type="predicted"/>
<dbReference type="RefSeq" id="WP_265356133.1">
    <property type="nucleotide sequence ID" value="NZ_JAMQPS010000002.1"/>
</dbReference>